<dbReference type="GO" id="GO:0015562">
    <property type="term" value="F:efflux transmembrane transporter activity"/>
    <property type="evidence" value="ECO:0007669"/>
    <property type="project" value="TreeGrafter"/>
</dbReference>
<evidence type="ECO:0000313" key="3">
    <source>
        <dbReference type="EMBL" id="HDM90547.1"/>
    </source>
</evidence>
<organism evidence="3">
    <name type="scientific">candidate division WOR-3 bacterium</name>
    <dbReference type="NCBI Taxonomy" id="2052148"/>
    <lineage>
        <taxon>Bacteria</taxon>
        <taxon>Bacteria division WOR-3</taxon>
    </lineage>
</organism>
<evidence type="ECO:0000256" key="1">
    <source>
        <dbReference type="ARBA" id="ARBA00009477"/>
    </source>
</evidence>
<feature type="domain" description="YknX-like C-terminal permuted SH3-like" evidence="2">
    <location>
        <begin position="221"/>
        <end position="288"/>
    </location>
</feature>
<dbReference type="Gene3D" id="2.40.50.100">
    <property type="match status" value="1"/>
</dbReference>
<comment type="caution">
    <text evidence="3">The sequence shown here is derived from an EMBL/GenBank/DDBJ whole genome shotgun (WGS) entry which is preliminary data.</text>
</comment>
<dbReference type="PANTHER" id="PTHR30469">
    <property type="entry name" value="MULTIDRUG RESISTANCE PROTEIN MDTA"/>
    <property type="match status" value="1"/>
</dbReference>
<dbReference type="EMBL" id="DRBW01000189">
    <property type="protein sequence ID" value="HDM90547.1"/>
    <property type="molecule type" value="Genomic_DNA"/>
</dbReference>
<sequence>MKMKAFRGENIGKFAVVFPILMGALLYAGEDEKAPMTVEAMVVQRGEIAEVLEYFGTVAGYEEAQVYPDMPGKLLEYTVKEGDEVEKDQVIAKLDRSVPGLEFKPLLVKSPIRGIVGILYLKPGQAVAPQVPLAFISNTESLDVLVEMPETDLNRIRIGDEADIYIDSITAVPGKIYRISHALNPMSRMGTVKIRLLRRPSGLRPGTLVRVMVKTRLVKSALKVPLRALVRTDSSNYVFVVEGGRARRRVVETGLVSRGWVEIKSGLQEGDTVVTLGAAGLQDGEAVRIRGEIK</sequence>
<name>A0A7C0XBH0_UNCW3</name>
<dbReference type="AlphaFoldDB" id="A0A7C0XBH0"/>
<dbReference type="PANTHER" id="PTHR30469:SF15">
    <property type="entry name" value="HLYD FAMILY OF SECRETION PROTEINS"/>
    <property type="match status" value="1"/>
</dbReference>
<dbReference type="NCBIfam" id="TIGR01730">
    <property type="entry name" value="RND_mfp"/>
    <property type="match status" value="1"/>
</dbReference>
<evidence type="ECO:0000259" key="2">
    <source>
        <dbReference type="Pfam" id="PF25989"/>
    </source>
</evidence>
<protein>
    <submittedName>
        <fullName evidence="3">Efflux RND transporter periplasmic adaptor subunit</fullName>
    </submittedName>
</protein>
<dbReference type="Gene3D" id="2.40.30.170">
    <property type="match status" value="1"/>
</dbReference>
<dbReference type="InterPro" id="IPR006143">
    <property type="entry name" value="RND_pump_MFP"/>
</dbReference>
<gene>
    <name evidence="3" type="ORF">ENG67_05005</name>
</gene>
<dbReference type="SUPFAM" id="SSF111369">
    <property type="entry name" value="HlyD-like secretion proteins"/>
    <property type="match status" value="1"/>
</dbReference>
<dbReference type="InterPro" id="IPR058637">
    <property type="entry name" value="YknX-like_C"/>
</dbReference>
<reference evidence="3" key="1">
    <citation type="journal article" date="2020" name="mSystems">
        <title>Genome- and Community-Level Interaction Insights into Carbon Utilization and Element Cycling Functions of Hydrothermarchaeota in Hydrothermal Sediment.</title>
        <authorList>
            <person name="Zhou Z."/>
            <person name="Liu Y."/>
            <person name="Xu W."/>
            <person name="Pan J."/>
            <person name="Luo Z.H."/>
            <person name="Li M."/>
        </authorList>
    </citation>
    <scope>NUCLEOTIDE SEQUENCE [LARGE SCALE GENOMIC DNA]</scope>
    <source>
        <strain evidence="3">HyVt-237</strain>
    </source>
</reference>
<dbReference type="Pfam" id="PF25989">
    <property type="entry name" value="YknX_C"/>
    <property type="match status" value="1"/>
</dbReference>
<dbReference type="Proteomes" id="UP000885931">
    <property type="component" value="Unassembled WGS sequence"/>
</dbReference>
<accession>A0A7C0XBH0</accession>
<dbReference type="Gene3D" id="2.40.420.20">
    <property type="match status" value="1"/>
</dbReference>
<comment type="similarity">
    <text evidence="1">Belongs to the membrane fusion protein (MFP) (TC 8.A.1) family.</text>
</comment>
<dbReference type="GO" id="GO:1990281">
    <property type="term" value="C:efflux pump complex"/>
    <property type="evidence" value="ECO:0007669"/>
    <property type="project" value="TreeGrafter"/>
</dbReference>
<proteinExistence type="inferred from homology"/>